<keyword evidence="1" id="KW-0732">Signal</keyword>
<reference evidence="2 3" key="1">
    <citation type="submission" date="2022-09" db="EMBL/GenBank/DDBJ databases">
        <title>Genome sequencing of Flavivirga sp. MEBiC05379.</title>
        <authorList>
            <person name="Oh H.-M."/>
            <person name="Kwon K.K."/>
            <person name="Park M.J."/>
            <person name="Yang S.-H."/>
        </authorList>
    </citation>
    <scope>NUCLEOTIDE SEQUENCE [LARGE SCALE GENOMIC DNA]</scope>
    <source>
        <strain evidence="2 3">MEBiC05379</strain>
    </source>
</reference>
<gene>
    <name evidence="2" type="ORF">N1F79_17070</name>
</gene>
<evidence type="ECO:0008006" key="4">
    <source>
        <dbReference type="Google" id="ProtNLM"/>
    </source>
</evidence>
<protein>
    <recommendedName>
        <fullName evidence="4">DUF4369 domain-containing protein</fullName>
    </recommendedName>
</protein>
<accession>A0ABU7XVW9</accession>
<proteinExistence type="predicted"/>
<evidence type="ECO:0000313" key="2">
    <source>
        <dbReference type="EMBL" id="MEF3834848.1"/>
    </source>
</evidence>
<sequence>MKKTIITVFALLIAFGLTAQEGFYQTIEKNGKDAKYVGFFGIAPKGDGTYEVTSKENPITLSVNYTASGTPTGFTAIDTETNEERFSMDELSDYERLDSYPYATYIRHKQNSEGFMLIDDILLCFRKLYNDGSFKLDYIFVKEANGESQGGKKKKKKGFFSKLKAAYSFGPEHKKLTALNLDKVYSDYISAMKAKQSAYTLTAKDKAAIAEIKSIRDGENERIKKYNDSIYNSPAYRKARETRRLLEENAFVKVKNMLGRDIWVGGSGTNSILHKVSAGSVIKDMSCDENLYYRLSNSGSATPYSFYTANSNCGGMVTIK</sequence>
<organism evidence="2 3">
    <name type="scientific">Flavivirga spongiicola</name>
    <dbReference type="NCBI Taxonomy" id="421621"/>
    <lineage>
        <taxon>Bacteria</taxon>
        <taxon>Pseudomonadati</taxon>
        <taxon>Bacteroidota</taxon>
        <taxon>Flavobacteriia</taxon>
        <taxon>Flavobacteriales</taxon>
        <taxon>Flavobacteriaceae</taxon>
        <taxon>Flavivirga</taxon>
    </lineage>
</organism>
<dbReference type="Proteomes" id="UP001337305">
    <property type="component" value="Unassembled WGS sequence"/>
</dbReference>
<evidence type="ECO:0000256" key="1">
    <source>
        <dbReference type="SAM" id="SignalP"/>
    </source>
</evidence>
<comment type="caution">
    <text evidence="2">The sequence shown here is derived from an EMBL/GenBank/DDBJ whole genome shotgun (WGS) entry which is preliminary data.</text>
</comment>
<evidence type="ECO:0000313" key="3">
    <source>
        <dbReference type="Proteomes" id="UP001337305"/>
    </source>
</evidence>
<keyword evidence="3" id="KW-1185">Reference proteome</keyword>
<dbReference type="EMBL" id="JAODOP010000004">
    <property type="protein sequence ID" value="MEF3834848.1"/>
    <property type="molecule type" value="Genomic_DNA"/>
</dbReference>
<dbReference type="RefSeq" id="WP_303307157.1">
    <property type="nucleotide sequence ID" value="NZ_JAODOP010000004.1"/>
</dbReference>
<feature type="signal peptide" evidence="1">
    <location>
        <begin position="1"/>
        <end position="19"/>
    </location>
</feature>
<name>A0ABU7XVW9_9FLAO</name>
<feature type="chain" id="PRO_5046473435" description="DUF4369 domain-containing protein" evidence="1">
    <location>
        <begin position="20"/>
        <end position="320"/>
    </location>
</feature>